<comment type="catalytic activity">
    <reaction evidence="13">
        <text>dibenzothiophene + 2 FMNH2 + 2 O2 = dibenzothiophene 5,5-dioxide + 2 FMN + 2 H2O + 2 H(+)</text>
        <dbReference type="Rhea" id="RHEA:49072"/>
        <dbReference type="ChEBI" id="CHEBI:15377"/>
        <dbReference type="ChEBI" id="CHEBI:15378"/>
        <dbReference type="ChEBI" id="CHEBI:15379"/>
        <dbReference type="ChEBI" id="CHEBI:23681"/>
        <dbReference type="ChEBI" id="CHEBI:57618"/>
        <dbReference type="ChEBI" id="CHEBI:58210"/>
        <dbReference type="ChEBI" id="CHEBI:90356"/>
        <dbReference type="EC" id="1.14.14.21"/>
    </reaction>
</comment>
<dbReference type="EC" id="1.14.14.21" evidence="9"/>
<dbReference type="SUPFAM" id="SSF47203">
    <property type="entry name" value="Acyl-CoA dehydrogenase C-terminal domain-like"/>
    <property type="match status" value="1"/>
</dbReference>
<evidence type="ECO:0000256" key="6">
    <source>
        <dbReference type="ARBA" id="ARBA00023033"/>
    </source>
</evidence>
<keyword evidence="3" id="KW-0288">FMN</keyword>
<keyword evidence="6" id="KW-0503">Monooxygenase</keyword>
<dbReference type="InterPro" id="IPR036250">
    <property type="entry name" value="AcylCo_DH-like_C"/>
</dbReference>
<evidence type="ECO:0000313" key="17">
    <source>
        <dbReference type="Proteomes" id="UP000255177"/>
    </source>
</evidence>
<dbReference type="PANTHER" id="PTHR43884">
    <property type="entry name" value="ACYL-COA DEHYDROGENASE"/>
    <property type="match status" value="1"/>
</dbReference>
<evidence type="ECO:0000256" key="7">
    <source>
        <dbReference type="ARBA" id="ARBA00034307"/>
    </source>
</evidence>
<evidence type="ECO:0000256" key="5">
    <source>
        <dbReference type="ARBA" id="ARBA00023002"/>
    </source>
</evidence>
<evidence type="ECO:0000256" key="10">
    <source>
        <dbReference type="ARBA" id="ARBA00034345"/>
    </source>
</evidence>
<name>A0A380T351_9PSED</name>
<dbReference type="GO" id="GO:0008470">
    <property type="term" value="F:3-methylbutanoyl-CoA dehydrogenase activity"/>
    <property type="evidence" value="ECO:0007669"/>
    <property type="project" value="TreeGrafter"/>
</dbReference>
<comment type="catalytic activity">
    <reaction evidence="12">
        <text>dibenzothiophene 5-oxide + FMNH2 + O2 = dibenzothiophene 5,5-dioxide + FMN + H2O + H(+)</text>
        <dbReference type="Rhea" id="RHEA:49080"/>
        <dbReference type="ChEBI" id="CHEBI:15377"/>
        <dbReference type="ChEBI" id="CHEBI:15378"/>
        <dbReference type="ChEBI" id="CHEBI:15379"/>
        <dbReference type="ChEBI" id="CHEBI:23683"/>
        <dbReference type="ChEBI" id="CHEBI:57618"/>
        <dbReference type="ChEBI" id="CHEBI:58210"/>
        <dbReference type="ChEBI" id="CHEBI:90356"/>
    </reaction>
</comment>
<comment type="subcellular location">
    <subcellularLocation>
        <location evidence="1">Cytoplasm</location>
    </subcellularLocation>
</comment>
<feature type="domain" description="Acyl-CoA oxidase/dehydrogenase middle" evidence="14">
    <location>
        <begin position="131"/>
        <end position="221"/>
    </location>
</feature>
<dbReference type="EMBL" id="UIDD01000008">
    <property type="protein sequence ID" value="SUQ63946.1"/>
    <property type="molecule type" value="Genomic_DNA"/>
</dbReference>
<dbReference type="Pfam" id="PF02770">
    <property type="entry name" value="Acyl-CoA_dh_M"/>
    <property type="match status" value="1"/>
</dbReference>
<dbReference type="SUPFAM" id="SSF56645">
    <property type="entry name" value="Acyl-CoA dehydrogenase NM domain-like"/>
    <property type="match status" value="1"/>
</dbReference>
<reference evidence="17" key="1">
    <citation type="submission" date="2018-07" db="EMBL/GenBank/DDBJ databases">
        <authorList>
            <person name="Blom J."/>
        </authorList>
    </citation>
    <scope>NUCLEOTIDE SEQUENCE [LARGE SCALE GENOMIC DNA]</scope>
    <source>
        <strain evidence="17">CCOS 864</strain>
    </source>
</reference>
<comment type="catalytic activity">
    <reaction evidence="11">
        <text>dibenzothiophene + FMNH2 + O2 = dibenzothiophene 5-oxide + FMN + H2O + H(+)</text>
        <dbReference type="Rhea" id="RHEA:49076"/>
        <dbReference type="ChEBI" id="CHEBI:15377"/>
        <dbReference type="ChEBI" id="CHEBI:15378"/>
        <dbReference type="ChEBI" id="CHEBI:15379"/>
        <dbReference type="ChEBI" id="CHEBI:23681"/>
        <dbReference type="ChEBI" id="CHEBI:23683"/>
        <dbReference type="ChEBI" id="CHEBI:57618"/>
        <dbReference type="ChEBI" id="CHEBI:58210"/>
    </reaction>
</comment>
<evidence type="ECO:0000259" key="15">
    <source>
        <dbReference type="Pfam" id="PF08028"/>
    </source>
</evidence>
<dbReference type="InterPro" id="IPR009100">
    <property type="entry name" value="AcylCoA_DH/oxidase_NM_dom_sf"/>
</dbReference>
<evidence type="ECO:0000256" key="4">
    <source>
        <dbReference type="ARBA" id="ARBA00022741"/>
    </source>
</evidence>
<dbReference type="Gene3D" id="2.40.110.10">
    <property type="entry name" value="Butyryl-CoA Dehydrogenase, subunit A, domain 2"/>
    <property type="match status" value="1"/>
</dbReference>
<keyword evidence="5" id="KW-0560">Oxidoreductase</keyword>
<dbReference type="Pfam" id="PF08028">
    <property type="entry name" value="Acyl-CoA_dh_2"/>
    <property type="match status" value="1"/>
</dbReference>
<evidence type="ECO:0000256" key="8">
    <source>
        <dbReference type="ARBA" id="ARBA00034317"/>
    </source>
</evidence>
<evidence type="ECO:0000256" key="9">
    <source>
        <dbReference type="ARBA" id="ARBA00034328"/>
    </source>
</evidence>
<dbReference type="CDD" id="cd01163">
    <property type="entry name" value="DszC"/>
    <property type="match status" value="1"/>
</dbReference>
<sequence length="427" mass="46199">MSAHDLPTPLAANDAGQDYAQLQVRFAPLFARIAEGAVDREQQRELAHEPVSWLRDAGFGALRVPQALNGAQVSLPVLFRLLIDLAAADSNLPQIFRAHFGFVEGRLSSGDAASQRYWLAKVAAGQLWGAAMAERTDTTGNSVLLTAADPQAPEAGWLLQGEKYYCTGAIYADWVAAVAMLDEDYVSVVVSTTAPGVSLEDDWDGFGQRLSGSGTTRFADVAVPPEQVLRRFKPGELRAESYLSAFYQLFHLATLAGIARAVQRDAVAFVQGRTRAFGVPGQSSPQDDPLVQRVIGRLSSLAYAAQALVLDVAQVLQTVHEAELDGTVGEAHYVEADIRTYQAQQVVLEQALEATTLLFEVGGASATSQARRLDRHWRNARTLASHNPAIYRERALGNYYLNGVSPGAAWRQLHAQDNAARDEASAV</sequence>
<evidence type="ECO:0000313" key="16">
    <source>
        <dbReference type="EMBL" id="SUQ63946.1"/>
    </source>
</evidence>
<evidence type="ECO:0000256" key="11">
    <source>
        <dbReference type="ARBA" id="ARBA00047859"/>
    </source>
</evidence>
<dbReference type="PIRSF" id="PIRSF016578">
    <property type="entry name" value="HsaA"/>
    <property type="match status" value="1"/>
</dbReference>
<evidence type="ECO:0000256" key="1">
    <source>
        <dbReference type="ARBA" id="ARBA00004496"/>
    </source>
</evidence>
<dbReference type="InterPro" id="IPR037069">
    <property type="entry name" value="AcylCoA_DH/ox_N_sf"/>
</dbReference>
<keyword evidence="4" id="KW-0547">Nucleotide-binding</keyword>
<organism evidence="16 17">
    <name type="scientific">Pseudomonas wadenswilerensis</name>
    <dbReference type="NCBI Taxonomy" id="1785161"/>
    <lineage>
        <taxon>Bacteria</taxon>
        <taxon>Pseudomonadati</taxon>
        <taxon>Pseudomonadota</taxon>
        <taxon>Gammaproteobacteria</taxon>
        <taxon>Pseudomonadales</taxon>
        <taxon>Pseudomonadaceae</taxon>
        <taxon>Pseudomonas</taxon>
    </lineage>
</organism>
<evidence type="ECO:0000256" key="13">
    <source>
        <dbReference type="ARBA" id="ARBA00049456"/>
    </source>
</evidence>
<dbReference type="InterPro" id="IPR013107">
    <property type="entry name" value="Acyl-CoA_DH_C"/>
</dbReference>
<keyword evidence="17" id="KW-1185">Reference proteome</keyword>
<dbReference type="Gene3D" id="1.20.140.10">
    <property type="entry name" value="Butyryl-CoA Dehydrogenase, subunit A, domain 3"/>
    <property type="match status" value="1"/>
</dbReference>
<dbReference type="GO" id="GO:0005737">
    <property type="term" value="C:cytoplasm"/>
    <property type="evidence" value="ECO:0007669"/>
    <property type="project" value="UniProtKB-SubCell"/>
</dbReference>
<comment type="similarity">
    <text evidence="8">Belongs to the DszC flavin monooxygenase family.</text>
</comment>
<comment type="pathway">
    <text evidence="7">Sulfur metabolism; dibenzothiophene degradation.</text>
</comment>
<dbReference type="GO" id="GO:0050660">
    <property type="term" value="F:flavin adenine dinucleotide binding"/>
    <property type="evidence" value="ECO:0007669"/>
    <property type="project" value="InterPro"/>
</dbReference>
<evidence type="ECO:0000256" key="2">
    <source>
        <dbReference type="ARBA" id="ARBA00022630"/>
    </source>
</evidence>
<dbReference type="PANTHER" id="PTHR43884:SF12">
    <property type="entry name" value="ISOVALERYL-COA DEHYDROGENASE, MITOCHONDRIAL-RELATED"/>
    <property type="match status" value="1"/>
</dbReference>
<proteinExistence type="inferred from homology"/>
<evidence type="ECO:0000256" key="3">
    <source>
        <dbReference type="ARBA" id="ARBA00022643"/>
    </source>
</evidence>
<dbReference type="InterPro" id="IPR006091">
    <property type="entry name" value="Acyl-CoA_Oxase/DH_mid-dom"/>
</dbReference>
<keyword evidence="2" id="KW-0285">Flavoprotein</keyword>
<dbReference type="AlphaFoldDB" id="A0A380T351"/>
<evidence type="ECO:0000259" key="14">
    <source>
        <dbReference type="Pfam" id="PF02770"/>
    </source>
</evidence>
<dbReference type="GO" id="GO:0004497">
    <property type="term" value="F:monooxygenase activity"/>
    <property type="evidence" value="ECO:0007669"/>
    <property type="project" value="UniProtKB-KW"/>
</dbReference>
<feature type="domain" description="Acyl-CoA dehydrogenase C-terminal" evidence="15">
    <location>
        <begin position="253"/>
        <end position="387"/>
    </location>
</feature>
<dbReference type="Proteomes" id="UP000255177">
    <property type="component" value="Unassembled WGS sequence"/>
</dbReference>
<dbReference type="RefSeq" id="WP_115087550.1">
    <property type="nucleotide sequence ID" value="NZ_CBCSFG010000037.1"/>
</dbReference>
<dbReference type="Gene3D" id="1.10.540.10">
    <property type="entry name" value="Acyl-CoA dehydrogenase/oxidase, N-terminal domain"/>
    <property type="match status" value="1"/>
</dbReference>
<dbReference type="GO" id="GO:0006552">
    <property type="term" value="P:L-leucine catabolic process"/>
    <property type="evidence" value="ECO:0007669"/>
    <property type="project" value="TreeGrafter"/>
</dbReference>
<protein>
    <recommendedName>
        <fullName evidence="10">Dibenzothiophene monooxygenase</fullName>
        <ecNumber evidence="9">1.14.14.21</ecNumber>
    </recommendedName>
</protein>
<evidence type="ECO:0000256" key="12">
    <source>
        <dbReference type="ARBA" id="ARBA00048445"/>
    </source>
</evidence>
<gene>
    <name evidence="16" type="primary">soxC3</name>
    <name evidence="16" type="ORF">CCOS864_03400</name>
</gene>
<accession>A0A380T351</accession>
<dbReference type="InterPro" id="IPR046373">
    <property type="entry name" value="Acyl-CoA_Oxase/DH_mid-dom_sf"/>
</dbReference>